<dbReference type="EMBL" id="CP001230">
    <property type="protein sequence ID" value="ACO04583.1"/>
    <property type="molecule type" value="Genomic_DNA"/>
</dbReference>
<organism evidence="2 3">
    <name type="scientific">Persephonella marina (strain DSM 14350 / EX-H1)</name>
    <dbReference type="NCBI Taxonomy" id="123214"/>
    <lineage>
        <taxon>Bacteria</taxon>
        <taxon>Pseudomonadati</taxon>
        <taxon>Aquificota</taxon>
        <taxon>Aquificia</taxon>
        <taxon>Aquificales</taxon>
        <taxon>Hydrogenothermaceae</taxon>
        <taxon>Persephonella</taxon>
    </lineage>
</organism>
<gene>
    <name evidence="2" type="ordered locus">PERMA_1806</name>
</gene>
<dbReference type="KEGG" id="pmx:PERMA_1806"/>
<dbReference type="Proteomes" id="UP000001366">
    <property type="component" value="Chromosome"/>
</dbReference>
<dbReference type="AlphaFoldDB" id="C0QSC3"/>
<dbReference type="OrthoDB" id="9802994at2"/>
<name>C0QSC3_PERMH</name>
<sequence length="235" mass="25483">MIEKQIEEIKSLIEKTVSIPTPPVLGKVEKVYEVAGKSDFLNCLYSADVRLIELTDGGDFKDSDLVIPDVPILGIGFGNNRGIFFLPEKGAIVKVSFLYGCLSYPVIDGILPYRKSIPQHGKDNLQINVPNNEIKDIGNNKTENIKNLWQVSADTIKKEAKSLFNYTGEFILNGNLTVNGNISATGTVLAQSGLQTMAGGKKMMVDEMMDTFNSHTHTGDSGGTTSSPNQQVIGG</sequence>
<dbReference type="eggNOG" id="COG4384">
    <property type="taxonomic scope" value="Bacteria"/>
</dbReference>
<evidence type="ECO:0000313" key="2">
    <source>
        <dbReference type="EMBL" id="ACO04583.1"/>
    </source>
</evidence>
<reference evidence="2 3" key="1">
    <citation type="journal article" date="2009" name="J. Bacteriol.">
        <title>Complete and draft genome sequences of six members of the Aquificales.</title>
        <authorList>
            <person name="Reysenbach A.L."/>
            <person name="Hamamura N."/>
            <person name="Podar M."/>
            <person name="Griffiths E."/>
            <person name="Ferreira S."/>
            <person name="Hochstein R."/>
            <person name="Heidelberg J."/>
            <person name="Johnson J."/>
            <person name="Mead D."/>
            <person name="Pohorille A."/>
            <person name="Sarmiento M."/>
            <person name="Schweighofer K."/>
            <person name="Seshadri R."/>
            <person name="Voytek M.A."/>
        </authorList>
    </citation>
    <scope>NUCLEOTIDE SEQUENCE [LARGE SCALE GENOMIC DNA]</scope>
    <source>
        <strain evidence="3">DSM 14350 / EX-H1</strain>
    </source>
</reference>
<accession>C0QSC3</accession>
<dbReference type="SUPFAM" id="SSF69255">
    <property type="entry name" value="gp5 N-terminal domain-like"/>
    <property type="match status" value="1"/>
</dbReference>
<evidence type="ECO:0000256" key="1">
    <source>
        <dbReference type="SAM" id="MobiDB-lite"/>
    </source>
</evidence>
<dbReference type="PaxDb" id="123214-PERMA_1806"/>
<evidence type="ECO:0000313" key="3">
    <source>
        <dbReference type="Proteomes" id="UP000001366"/>
    </source>
</evidence>
<proteinExistence type="predicted"/>
<protein>
    <submittedName>
        <fullName evidence="2">Uncharacterized protein</fullName>
    </submittedName>
</protein>
<dbReference type="RefSeq" id="WP_012676820.1">
    <property type="nucleotide sequence ID" value="NC_012440.1"/>
</dbReference>
<dbReference type="HOGENOM" id="CLU_1179337_0_0_0"/>
<dbReference type="STRING" id="123214.PERMA_1806"/>
<feature type="region of interest" description="Disordered" evidence="1">
    <location>
        <begin position="212"/>
        <end position="235"/>
    </location>
</feature>
<keyword evidence="3" id="KW-1185">Reference proteome</keyword>